<name>A0ABV5ZXH4_9PSEU</name>
<dbReference type="InterPro" id="IPR012338">
    <property type="entry name" value="Beta-lactam/transpept-like"/>
</dbReference>
<evidence type="ECO:0000259" key="1">
    <source>
        <dbReference type="Pfam" id="PF00144"/>
    </source>
</evidence>
<dbReference type="PANTHER" id="PTHR46825:SF12">
    <property type="entry name" value="PENICILLIN-BINDING PROTEIN 4"/>
    <property type="match status" value="1"/>
</dbReference>
<dbReference type="PANTHER" id="PTHR46825">
    <property type="entry name" value="D-ALANYL-D-ALANINE-CARBOXYPEPTIDASE/ENDOPEPTIDASE AMPH"/>
    <property type="match status" value="1"/>
</dbReference>
<sequence>MGLYDVPSVSVAVRQDGTEPWAHAYGVATSGAADTVSPRSIFQACSISKHVAAFGALRLVDQGVLDLDEDIEKYLTSWRLPESDDWRVVVTVRQLLAHTAGLSYNWFRGFSRGDATPTSTEVLRGQRPATSPPVRATMLPGSGFRYSGSHYAVLEQVMEDVTGSEFAELMRSLVLEPLGMADSSYDQDFPRRYGQVAHGHYLDGTPLPGGWRVQPELAGAGLWTTPSDLTRVGAEVAHAVAGRSALLSRDLATEMITPQVPGGFGLGTSVGDDGRLRFGHTGGNAGYGCWLFTWPATATSMAVMVNNDMANEVLLAVLAAAEHHYGGGGSAPHRAPVDVTGTYRVRDDYIVKITGEGDELTLHVPGQAPLGLRALPNGRYRAIALDCELAFAPRDGEVVLQVRQQDMTLTATRQP</sequence>
<reference evidence="2 3" key="1">
    <citation type="submission" date="2024-09" db="EMBL/GenBank/DDBJ databases">
        <authorList>
            <person name="Sun Q."/>
            <person name="Mori K."/>
        </authorList>
    </citation>
    <scope>NUCLEOTIDE SEQUENCE [LARGE SCALE GENOMIC DNA]</scope>
    <source>
        <strain evidence="2 3">TBRC 7907</strain>
    </source>
</reference>
<dbReference type="InterPro" id="IPR050491">
    <property type="entry name" value="AmpC-like"/>
</dbReference>
<keyword evidence="2" id="KW-0378">Hydrolase</keyword>
<evidence type="ECO:0000313" key="3">
    <source>
        <dbReference type="Proteomes" id="UP001589693"/>
    </source>
</evidence>
<organism evidence="2 3">
    <name type="scientific">Allokutzneria oryzae</name>
    <dbReference type="NCBI Taxonomy" id="1378989"/>
    <lineage>
        <taxon>Bacteria</taxon>
        <taxon>Bacillati</taxon>
        <taxon>Actinomycetota</taxon>
        <taxon>Actinomycetes</taxon>
        <taxon>Pseudonocardiales</taxon>
        <taxon>Pseudonocardiaceae</taxon>
        <taxon>Allokutzneria</taxon>
    </lineage>
</organism>
<accession>A0ABV5ZXH4</accession>
<dbReference type="Pfam" id="PF00144">
    <property type="entry name" value="Beta-lactamase"/>
    <property type="match status" value="1"/>
</dbReference>
<dbReference type="RefSeq" id="WP_377853051.1">
    <property type="nucleotide sequence ID" value="NZ_JBHLZU010000014.1"/>
</dbReference>
<evidence type="ECO:0000313" key="2">
    <source>
        <dbReference type="EMBL" id="MFB9905571.1"/>
    </source>
</evidence>
<dbReference type="EC" id="3.-.-.-" evidence="2"/>
<gene>
    <name evidence="2" type="ORF">ACFFQA_16685</name>
</gene>
<feature type="domain" description="Beta-lactamase-related" evidence="1">
    <location>
        <begin position="4"/>
        <end position="308"/>
    </location>
</feature>
<dbReference type="SUPFAM" id="SSF56601">
    <property type="entry name" value="beta-lactamase/transpeptidase-like"/>
    <property type="match status" value="1"/>
</dbReference>
<proteinExistence type="predicted"/>
<protein>
    <submittedName>
        <fullName evidence="2">Serine hydrolase domain-containing protein</fullName>
        <ecNumber evidence="2">3.-.-.-</ecNumber>
    </submittedName>
</protein>
<dbReference type="Gene3D" id="3.40.710.10">
    <property type="entry name" value="DD-peptidase/beta-lactamase superfamily"/>
    <property type="match status" value="1"/>
</dbReference>
<comment type="caution">
    <text evidence="2">The sequence shown here is derived from an EMBL/GenBank/DDBJ whole genome shotgun (WGS) entry which is preliminary data.</text>
</comment>
<dbReference type="GO" id="GO:0016787">
    <property type="term" value="F:hydrolase activity"/>
    <property type="evidence" value="ECO:0007669"/>
    <property type="project" value="UniProtKB-KW"/>
</dbReference>
<dbReference type="InterPro" id="IPR001466">
    <property type="entry name" value="Beta-lactam-related"/>
</dbReference>
<dbReference type="EMBL" id="JBHLZU010000014">
    <property type="protein sequence ID" value="MFB9905571.1"/>
    <property type="molecule type" value="Genomic_DNA"/>
</dbReference>
<keyword evidence="3" id="KW-1185">Reference proteome</keyword>
<dbReference type="Proteomes" id="UP001589693">
    <property type="component" value="Unassembled WGS sequence"/>
</dbReference>